<dbReference type="Pfam" id="PF00440">
    <property type="entry name" value="TetR_N"/>
    <property type="match status" value="1"/>
</dbReference>
<dbReference type="RefSeq" id="WP_157994127.1">
    <property type="nucleotide sequence ID" value="NZ_AP019400.1"/>
</dbReference>
<dbReference type="SUPFAM" id="SSF48498">
    <property type="entry name" value="Tetracyclin repressor-like, C-terminal domain"/>
    <property type="match status" value="1"/>
</dbReference>
<dbReference type="GO" id="GO:0003677">
    <property type="term" value="F:DNA binding"/>
    <property type="evidence" value="ECO:0007669"/>
    <property type="project" value="UniProtKB-UniRule"/>
</dbReference>
<dbReference type="Gene3D" id="1.10.357.10">
    <property type="entry name" value="Tetracycline Repressor, domain 2"/>
    <property type="match status" value="1"/>
</dbReference>
<dbReference type="Proteomes" id="UP000289856">
    <property type="component" value="Chromosome"/>
</dbReference>
<sequence>MSPRNIKRDQLIREEKKQQILDSALNLGVRLGIGSTKISDIATESNLTQGHIYNFFESKHQLFMVLTEQLQHNYSNQLKEAANQPGTAKDKLLHLVRIFMDENNKIAEITLFLMQMQLSEMVTKDEKIDIVERSKENFNTVVSIVAEGQKTNLFRQGDTNELALEFYSMLSGFVLLRLRRTDIKVHLPEDHFVQTIVAAHLRL</sequence>
<dbReference type="KEGG" id="cohn:KCTCHS21_53140"/>
<protein>
    <recommendedName>
        <fullName evidence="3">HTH tetR-type domain-containing protein</fullName>
    </recommendedName>
</protein>
<organism evidence="4 5">
    <name type="scientific">Cohnella abietis</name>
    <dbReference type="NCBI Taxonomy" id="2507935"/>
    <lineage>
        <taxon>Bacteria</taxon>
        <taxon>Bacillati</taxon>
        <taxon>Bacillota</taxon>
        <taxon>Bacilli</taxon>
        <taxon>Bacillales</taxon>
        <taxon>Paenibacillaceae</taxon>
        <taxon>Cohnella</taxon>
    </lineage>
</organism>
<name>A0A3T1DD89_9BACL</name>
<feature type="domain" description="HTH tetR-type" evidence="3">
    <location>
        <begin position="14"/>
        <end position="74"/>
    </location>
</feature>
<dbReference type="InterPro" id="IPR050624">
    <property type="entry name" value="HTH-type_Tx_Regulator"/>
</dbReference>
<evidence type="ECO:0000313" key="5">
    <source>
        <dbReference type="Proteomes" id="UP000289856"/>
    </source>
</evidence>
<evidence type="ECO:0000259" key="3">
    <source>
        <dbReference type="PROSITE" id="PS50977"/>
    </source>
</evidence>
<dbReference type="PANTHER" id="PTHR43479">
    <property type="entry name" value="ACREF/ENVCD OPERON REPRESSOR-RELATED"/>
    <property type="match status" value="1"/>
</dbReference>
<dbReference type="PANTHER" id="PTHR43479:SF11">
    <property type="entry name" value="ACREF_ENVCD OPERON REPRESSOR-RELATED"/>
    <property type="match status" value="1"/>
</dbReference>
<evidence type="ECO:0000256" key="1">
    <source>
        <dbReference type="ARBA" id="ARBA00023125"/>
    </source>
</evidence>
<dbReference type="Gene3D" id="1.10.10.60">
    <property type="entry name" value="Homeodomain-like"/>
    <property type="match status" value="1"/>
</dbReference>
<dbReference type="InterPro" id="IPR036271">
    <property type="entry name" value="Tet_transcr_reg_TetR-rel_C_sf"/>
</dbReference>
<dbReference type="AlphaFoldDB" id="A0A3T1DD89"/>
<evidence type="ECO:0000313" key="4">
    <source>
        <dbReference type="EMBL" id="BBI35915.1"/>
    </source>
</evidence>
<evidence type="ECO:0000256" key="2">
    <source>
        <dbReference type="PROSITE-ProRule" id="PRU00335"/>
    </source>
</evidence>
<proteinExistence type="predicted"/>
<gene>
    <name evidence="4" type="ORF">KCTCHS21_53140</name>
</gene>
<reference evidence="4 5" key="1">
    <citation type="submission" date="2019-01" db="EMBL/GenBank/DDBJ databases">
        <title>Complete genome sequence of Cohnella hallensis HS21 isolated from Korean fir (Abies koreana) rhizospheric soil.</title>
        <authorList>
            <person name="Jiang L."/>
            <person name="Kang S.W."/>
            <person name="Kim S."/>
            <person name="Jung J."/>
            <person name="Kim C.Y."/>
            <person name="Kim D.H."/>
            <person name="Kim S.W."/>
            <person name="Lee J."/>
        </authorList>
    </citation>
    <scope>NUCLEOTIDE SEQUENCE [LARGE SCALE GENOMIC DNA]</scope>
    <source>
        <strain evidence="4 5">HS21</strain>
    </source>
</reference>
<keyword evidence="1 2" id="KW-0238">DNA-binding</keyword>
<keyword evidence="5" id="KW-1185">Reference proteome</keyword>
<dbReference type="InterPro" id="IPR001647">
    <property type="entry name" value="HTH_TetR"/>
</dbReference>
<dbReference type="InterPro" id="IPR009057">
    <property type="entry name" value="Homeodomain-like_sf"/>
</dbReference>
<dbReference type="EMBL" id="AP019400">
    <property type="protein sequence ID" value="BBI35915.1"/>
    <property type="molecule type" value="Genomic_DNA"/>
</dbReference>
<dbReference type="PROSITE" id="PS50977">
    <property type="entry name" value="HTH_TETR_2"/>
    <property type="match status" value="1"/>
</dbReference>
<feature type="DNA-binding region" description="H-T-H motif" evidence="2">
    <location>
        <begin position="37"/>
        <end position="56"/>
    </location>
</feature>
<dbReference type="SUPFAM" id="SSF46689">
    <property type="entry name" value="Homeodomain-like"/>
    <property type="match status" value="1"/>
</dbReference>
<dbReference type="OrthoDB" id="2373640at2"/>
<accession>A0A3T1DD89</accession>